<dbReference type="HOGENOM" id="CLU_021786_4_3_11"/>
<sequence length="459" mass="50170">MSAETVRPGWLACVMEAMTRFRQASDRLVDADTAVRRAEADRLAAVAAMIDTYPAPAPLVDGPAAEKVVSAGAQGAGSIGEFVALEVGALLSMSEPAAWSLVHDVANLRSRHPHLWTAVAELRVEAWQARKVALAAEELSAEAARWVDKKLADLWGVAPWPRIRRRLAGLIVRADADLARRKAEIARRDRFLSIRHLGDSTSVLTARMDTAAALTLEASLDMIVDQMILEGAQDRLPVLRARALEMLATPPLPDAAAPNPSPQLPLADVVVHIAAESLEAETGVARVLARGGDVGPVLLDQLAHLLGHHRIRVLPVTDLAGDPSVDAYEIPDRLRRQLVIREDSSVFPYSTSRSRTADLDHTIPYRRSTPGSPAPPGQTRISNLGPLSRREHRGKTAGIWTLDQPEPGVYEWTNRTGRRWRVTRGRTVRLPDQAGTDRPRSRSRLTDRIDVVYPHAATL</sequence>
<name>K7RJW2_ACIA4</name>
<dbReference type="EMBL" id="CP003493">
    <property type="protein sequence ID" value="AFV88194.1"/>
    <property type="molecule type" value="Genomic_DNA"/>
</dbReference>
<dbReference type="KEGG" id="pbo:PACID_03460"/>
<feature type="region of interest" description="Disordered" evidence="1">
    <location>
        <begin position="362"/>
        <end position="392"/>
    </location>
</feature>
<evidence type="ECO:0000313" key="4">
    <source>
        <dbReference type="Proteomes" id="UP000000214"/>
    </source>
</evidence>
<evidence type="ECO:0000259" key="2">
    <source>
        <dbReference type="Pfam" id="PF02720"/>
    </source>
</evidence>
<evidence type="ECO:0000313" key="3">
    <source>
        <dbReference type="EMBL" id="AFV88194.1"/>
    </source>
</evidence>
<gene>
    <name evidence="3" type="ordered locus">PACID_03460</name>
</gene>
<accession>K7RJW2</accession>
<protein>
    <recommendedName>
        <fullName evidence="2">DUF222 domain-containing protein</fullName>
    </recommendedName>
</protein>
<evidence type="ECO:0000256" key="1">
    <source>
        <dbReference type="SAM" id="MobiDB-lite"/>
    </source>
</evidence>
<dbReference type="Pfam" id="PF02720">
    <property type="entry name" value="DUF222"/>
    <property type="match status" value="1"/>
</dbReference>
<organism evidence="3 4">
    <name type="scientific">Acidipropionibacterium acidipropionici (strain ATCC 4875 / DSM 20272 / JCM 6432 / NBRC 12425 / NCIMB 8070 / 4)</name>
    <name type="common">Propionibacterium acidipropionici</name>
    <dbReference type="NCBI Taxonomy" id="1171373"/>
    <lineage>
        <taxon>Bacteria</taxon>
        <taxon>Bacillati</taxon>
        <taxon>Actinomycetota</taxon>
        <taxon>Actinomycetes</taxon>
        <taxon>Propionibacteriales</taxon>
        <taxon>Propionibacteriaceae</taxon>
        <taxon>Acidipropionibacterium</taxon>
    </lineage>
</organism>
<proteinExistence type="predicted"/>
<dbReference type="InterPro" id="IPR003870">
    <property type="entry name" value="DUF222"/>
</dbReference>
<dbReference type="AlphaFoldDB" id="K7RJW2"/>
<dbReference type="Proteomes" id="UP000000214">
    <property type="component" value="Chromosome"/>
</dbReference>
<dbReference type="STRING" id="1171373.PACID_03460"/>
<feature type="domain" description="DUF222" evidence="2">
    <location>
        <begin position="80"/>
        <end position="290"/>
    </location>
</feature>
<dbReference type="PATRIC" id="fig|1171373.8.peg.348"/>
<reference evidence="3 4" key="1">
    <citation type="journal article" date="2012" name="BMC Genomics">
        <title>The genome sequence of Propionibacterium acidipropionici provides insights into its biotechnological and industrial potential.</title>
        <authorList>
            <person name="Parizzi L.P."/>
            <person name="Grassi M.C."/>
            <person name="Llerena L.A."/>
            <person name="Carazzolle M.F."/>
            <person name="Queiroz V.L."/>
            <person name="Lunardi I."/>
            <person name="Zeidler A.F."/>
            <person name="Teixeira P.J."/>
            <person name="Mieczkowski P."/>
            <person name="Rincones J."/>
            <person name="Pereira G.A."/>
        </authorList>
    </citation>
    <scope>NUCLEOTIDE SEQUENCE [LARGE SCALE GENOMIC DNA]</scope>
    <source>
        <strain evidence="4">ATCC 4875 / DSM 20272 / JCM 6432 / NBRC 12425 / NCIMB 8070</strain>
    </source>
</reference>
<dbReference type="eggNOG" id="COG1403">
    <property type="taxonomic scope" value="Bacteria"/>
</dbReference>